<evidence type="ECO:0000259" key="2">
    <source>
        <dbReference type="Pfam" id="PF00149"/>
    </source>
</evidence>
<evidence type="ECO:0000313" key="4">
    <source>
        <dbReference type="Proteomes" id="UP000000844"/>
    </source>
</evidence>
<dbReference type="AlphaFoldDB" id="D3PU65"/>
<dbReference type="SUPFAM" id="SSF56300">
    <property type="entry name" value="Metallo-dependent phosphatases"/>
    <property type="match status" value="1"/>
</dbReference>
<dbReference type="PANTHER" id="PTHR43143:SF1">
    <property type="entry name" value="SERINE_THREONINE-PROTEIN PHOSPHATASE CPPED1"/>
    <property type="match status" value="1"/>
</dbReference>
<evidence type="ECO:0000256" key="1">
    <source>
        <dbReference type="SAM" id="MobiDB-lite"/>
    </source>
</evidence>
<accession>D3PU65</accession>
<reference evidence="3 4" key="1">
    <citation type="journal article" date="2009" name="Stand. Genomic Sci.">
        <title>Complete genome sequence of Stackebrandtia nassauensis type strain (LLR-40K-21).</title>
        <authorList>
            <person name="Munk C."/>
            <person name="Lapidus A."/>
            <person name="Copeland A."/>
            <person name="Jando M."/>
            <person name="Mayilraj S."/>
            <person name="Glavina Del Rio T."/>
            <person name="Nolan M."/>
            <person name="Chen F."/>
            <person name="Lucas S."/>
            <person name="Tice H."/>
            <person name="Cheng J.F."/>
            <person name="Han C."/>
            <person name="Detter J.C."/>
            <person name="Bruce D."/>
            <person name="Goodwin L."/>
            <person name="Chain P."/>
            <person name="Pitluck S."/>
            <person name="Goker M."/>
            <person name="Ovchinikova G."/>
            <person name="Pati A."/>
            <person name="Ivanova N."/>
            <person name="Mavromatis K."/>
            <person name="Chen A."/>
            <person name="Palaniappan K."/>
            <person name="Land M."/>
            <person name="Hauser L."/>
            <person name="Chang Y.J."/>
            <person name="Jeffries C.D."/>
            <person name="Bristow J."/>
            <person name="Eisen J.A."/>
            <person name="Markowitz V."/>
            <person name="Hugenholtz P."/>
            <person name="Kyrpides N.C."/>
            <person name="Klenk H.P."/>
        </authorList>
    </citation>
    <scope>NUCLEOTIDE SEQUENCE [LARGE SCALE GENOMIC DNA]</scope>
    <source>
        <strain evidence="4">DSM 44728 / CIP 108903 / NRRL B-16338 / NBRC 102104 / LLR-40K-21</strain>
    </source>
</reference>
<dbReference type="GO" id="GO:0016787">
    <property type="term" value="F:hydrolase activity"/>
    <property type="evidence" value="ECO:0007669"/>
    <property type="project" value="InterPro"/>
</dbReference>
<keyword evidence="4" id="KW-1185">Reference proteome</keyword>
<dbReference type="Proteomes" id="UP000000844">
    <property type="component" value="Chromosome"/>
</dbReference>
<dbReference type="InterPro" id="IPR004843">
    <property type="entry name" value="Calcineurin-like_PHP"/>
</dbReference>
<name>D3PU65_STANL</name>
<dbReference type="eggNOG" id="COG1409">
    <property type="taxonomic scope" value="Bacteria"/>
</dbReference>
<evidence type="ECO:0000313" key="3">
    <source>
        <dbReference type="EMBL" id="ADD41011.1"/>
    </source>
</evidence>
<dbReference type="PANTHER" id="PTHR43143">
    <property type="entry name" value="METALLOPHOSPHOESTERASE, CALCINEURIN SUPERFAMILY"/>
    <property type="match status" value="1"/>
</dbReference>
<feature type="compositionally biased region" description="Basic and acidic residues" evidence="1">
    <location>
        <begin position="153"/>
        <end position="171"/>
    </location>
</feature>
<dbReference type="EMBL" id="CP001778">
    <property type="protein sequence ID" value="ADD41011.1"/>
    <property type="molecule type" value="Genomic_DNA"/>
</dbReference>
<dbReference type="STRING" id="446470.Snas_1302"/>
<sequence>MAAMDLAAIGAVAWLSAAPRRVTLSGAGDSGVVRLRAHSAAGFAAPLALADVAIEAEPPRAAAAVGAAAELGTSGEHRVVDVSAEPDGIRVTARADSGAVRLVARLGGQSVAVAVTIGARTEPLTDAATSWRLRTARATGQLISGSRTFVADDEPRGQGHERPNRQLGREADAQPHADLGIGYDFTASTATRAVYADLAEPVAVVGQPTSFAAWVDADDNGALPSLDFRDAEGTRIVLRGERLTWRGGRWCHMPVPPGVVFPLVLRGFYLAETRPGCQYRGRIGLGRITAEVPPEVDIPDGPADGPLFGFPSPSDTGGAEVDSPLFTNSVTDRAWRFAVLSDTQFVAARPDDGLVAAARAMLRDIKTHHPDLVLVNGDFVDEGSPADLALARRILDEELAEGPPWVYLPGNHEIAGGDIATFRAEFGEVRRGFEHRGVRFVTLDTSSLFIGDEQLGWLRDELDRAAADDRVRAVVVAGHVPPHDPTGHQASQLLDRAEAAALEAALAGFVAASGKDCAYVAGHAGVFAAWLRDGVAYVVNGNSGKDPAAPPRRGGVLGWSECGVDVERRPRDRVRHAPEWLAVRVRRPGVAEVT</sequence>
<dbReference type="HOGENOM" id="CLU_459201_0_0_11"/>
<protein>
    <submittedName>
        <fullName evidence="3">Metallophosphoesterase</fullName>
    </submittedName>
</protein>
<feature type="region of interest" description="Disordered" evidence="1">
    <location>
        <begin position="145"/>
        <end position="171"/>
    </location>
</feature>
<dbReference type="Gene3D" id="3.60.21.10">
    <property type="match status" value="1"/>
</dbReference>
<feature type="domain" description="Calcineurin-like phosphoesterase" evidence="2">
    <location>
        <begin position="336"/>
        <end position="498"/>
    </location>
</feature>
<organism evidence="3 4">
    <name type="scientific">Stackebrandtia nassauensis (strain DSM 44728 / CIP 108903 / NRRL B-16338 / NBRC 102104 / LLR-40K-21)</name>
    <dbReference type="NCBI Taxonomy" id="446470"/>
    <lineage>
        <taxon>Bacteria</taxon>
        <taxon>Bacillati</taxon>
        <taxon>Actinomycetota</taxon>
        <taxon>Actinomycetes</taxon>
        <taxon>Glycomycetales</taxon>
        <taxon>Glycomycetaceae</taxon>
        <taxon>Stackebrandtia</taxon>
    </lineage>
</organism>
<dbReference type="InterPro" id="IPR051918">
    <property type="entry name" value="STPP_CPPED1"/>
</dbReference>
<dbReference type="KEGG" id="sna:Snas_1302"/>
<dbReference type="Pfam" id="PF00149">
    <property type="entry name" value="Metallophos"/>
    <property type="match status" value="1"/>
</dbReference>
<dbReference type="InterPro" id="IPR029052">
    <property type="entry name" value="Metallo-depent_PP-like"/>
</dbReference>
<proteinExistence type="predicted"/>
<gene>
    <name evidence="3" type="ordered locus">Snas_1302</name>
</gene>